<feature type="transmembrane region" description="Helical" evidence="5">
    <location>
        <begin position="219"/>
        <end position="238"/>
    </location>
</feature>
<name>A0A2S9XXE4_9BACT</name>
<feature type="transmembrane region" description="Helical" evidence="5">
    <location>
        <begin position="413"/>
        <end position="429"/>
    </location>
</feature>
<protein>
    <submittedName>
        <fullName evidence="6">Serine/threonine exchanger SteT</fullName>
    </submittedName>
</protein>
<dbReference type="InterPro" id="IPR002293">
    <property type="entry name" value="AA/rel_permease1"/>
</dbReference>
<feature type="transmembrane region" description="Helical" evidence="5">
    <location>
        <begin position="349"/>
        <end position="368"/>
    </location>
</feature>
<reference evidence="6 7" key="1">
    <citation type="submission" date="2018-03" db="EMBL/GenBank/DDBJ databases">
        <title>Draft Genome Sequences of the Obligatory Marine Myxobacteria Enhygromyxa salina SWB005.</title>
        <authorList>
            <person name="Poehlein A."/>
            <person name="Moghaddam J.A."/>
            <person name="Harms H."/>
            <person name="Alanjari M."/>
            <person name="Koenig G.M."/>
            <person name="Daniel R."/>
            <person name="Schaeberle T.F."/>
        </authorList>
    </citation>
    <scope>NUCLEOTIDE SEQUENCE [LARGE SCALE GENOMIC DNA]</scope>
    <source>
        <strain evidence="6 7">SWB005</strain>
    </source>
</reference>
<dbReference type="AlphaFoldDB" id="A0A2S9XXE4"/>
<feature type="transmembrane region" description="Helical" evidence="5">
    <location>
        <begin position="47"/>
        <end position="70"/>
    </location>
</feature>
<comment type="caution">
    <text evidence="6">The sequence shown here is derived from an EMBL/GenBank/DDBJ whole genome shotgun (WGS) entry which is preliminary data.</text>
</comment>
<evidence type="ECO:0000256" key="2">
    <source>
        <dbReference type="ARBA" id="ARBA00022692"/>
    </source>
</evidence>
<dbReference type="PIRSF" id="PIRSF006060">
    <property type="entry name" value="AA_transporter"/>
    <property type="match status" value="1"/>
</dbReference>
<keyword evidence="2 5" id="KW-0812">Transmembrane</keyword>
<feature type="transmembrane region" description="Helical" evidence="5">
    <location>
        <begin position="133"/>
        <end position="157"/>
    </location>
</feature>
<dbReference type="PANTHER" id="PTHR11785">
    <property type="entry name" value="AMINO ACID TRANSPORTER"/>
    <property type="match status" value="1"/>
</dbReference>
<dbReference type="Gene3D" id="1.20.1740.10">
    <property type="entry name" value="Amino acid/polyamine transporter I"/>
    <property type="match status" value="1"/>
</dbReference>
<evidence type="ECO:0000313" key="7">
    <source>
        <dbReference type="Proteomes" id="UP000237968"/>
    </source>
</evidence>
<feature type="transmembrane region" description="Helical" evidence="5">
    <location>
        <begin position="91"/>
        <end position="113"/>
    </location>
</feature>
<organism evidence="6 7">
    <name type="scientific">Enhygromyxa salina</name>
    <dbReference type="NCBI Taxonomy" id="215803"/>
    <lineage>
        <taxon>Bacteria</taxon>
        <taxon>Pseudomonadati</taxon>
        <taxon>Myxococcota</taxon>
        <taxon>Polyangia</taxon>
        <taxon>Nannocystales</taxon>
        <taxon>Nannocystaceae</taxon>
        <taxon>Enhygromyxa</taxon>
    </lineage>
</organism>
<comment type="subcellular location">
    <subcellularLocation>
        <location evidence="1">Membrane</location>
        <topology evidence="1">Multi-pass membrane protein</topology>
    </subcellularLocation>
</comment>
<sequence>MTDAPKDSRQQRKLTALPAVALVAGSMLGIGIFIMPGQVAANVGGPWSFLAMWIVGGLAALFGALCLAELGAMRPRSGGDYEFLHIGWGHGIAFAAGWLQLLVIFPGSLASVAVATSNFQLPVLLGDWAGGDLAVLGLTIPAPRLTAAALILGLTLINHFGVRIAGWVQVTVTVVPILVLLLVSVYVLGDSGASEALREGTTATPKGDGGGGLSTLGHAYLKVYFAYSGWNAALYVAGEIDKPGRNLPRALVGGTALVTALYVLLCLGFLAVFGFAALPEVGEAGTAAAVELFGPAAVTAMALLILLAMIGSLNGTVLIGSRIAYAMSKRGDCVKSAGTLHPRHGTPHIALWLQALIALALIASPFNLDQLIDYTSSAMLITGTLTVLSVIVLRRKMPDAPRPYKTTFHPLPAIGYALSSLVVFVLVVIDRDPSVLVTVAWFGGALLFWRLFVKKRGVESSDD</sequence>
<keyword evidence="7" id="KW-1185">Reference proteome</keyword>
<gene>
    <name evidence="6" type="primary">steT_4</name>
    <name evidence="6" type="ORF">ENSA5_32400</name>
</gene>
<dbReference type="PANTHER" id="PTHR11785:SF512">
    <property type="entry name" value="SOBREMESA, ISOFORM B"/>
    <property type="match status" value="1"/>
</dbReference>
<dbReference type="GO" id="GO:0016020">
    <property type="term" value="C:membrane"/>
    <property type="evidence" value="ECO:0007669"/>
    <property type="project" value="UniProtKB-SubCell"/>
</dbReference>
<feature type="transmembrane region" description="Helical" evidence="5">
    <location>
        <begin position="14"/>
        <end position="35"/>
    </location>
</feature>
<keyword evidence="3 5" id="KW-1133">Transmembrane helix</keyword>
<keyword evidence="4 5" id="KW-0472">Membrane</keyword>
<feature type="transmembrane region" description="Helical" evidence="5">
    <location>
        <begin position="250"/>
        <end position="276"/>
    </location>
</feature>
<feature type="transmembrane region" description="Helical" evidence="5">
    <location>
        <begin position="374"/>
        <end position="393"/>
    </location>
</feature>
<accession>A0A2S9XXE4</accession>
<dbReference type="EMBL" id="PVNK01000152">
    <property type="protein sequence ID" value="PRP97547.1"/>
    <property type="molecule type" value="Genomic_DNA"/>
</dbReference>
<dbReference type="Pfam" id="PF13520">
    <property type="entry name" value="AA_permease_2"/>
    <property type="match status" value="1"/>
</dbReference>
<dbReference type="RefSeq" id="WP_106392598.1">
    <property type="nucleotide sequence ID" value="NZ_PVNK01000152.1"/>
</dbReference>
<evidence type="ECO:0000313" key="6">
    <source>
        <dbReference type="EMBL" id="PRP97547.1"/>
    </source>
</evidence>
<evidence type="ECO:0000256" key="1">
    <source>
        <dbReference type="ARBA" id="ARBA00004141"/>
    </source>
</evidence>
<dbReference type="Proteomes" id="UP000237968">
    <property type="component" value="Unassembled WGS sequence"/>
</dbReference>
<evidence type="ECO:0000256" key="5">
    <source>
        <dbReference type="SAM" id="Phobius"/>
    </source>
</evidence>
<dbReference type="OrthoDB" id="127638at2"/>
<feature type="transmembrane region" description="Helical" evidence="5">
    <location>
        <begin position="435"/>
        <end position="453"/>
    </location>
</feature>
<feature type="transmembrane region" description="Helical" evidence="5">
    <location>
        <begin position="164"/>
        <end position="188"/>
    </location>
</feature>
<proteinExistence type="predicted"/>
<evidence type="ECO:0000256" key="4">
    <source>
        <dbReference type="ARBA" id="ARBA00023136"/>
    </source>
</evidence>
<feature type="transmembrane region" description="Helical" evidence="5">
    <location>
        <begin position="296"/>
        <end position="320"/>
    </location>
</feature>
<evidence type="ECO:0000256" key="3">
    <source>
        <dbReference type="ARBA" id="ARBA00022989"/>
    </source>
</evidence>
<dbReference type="InterPro" id="IPR050598">
    <property type="entry name" value="AminoAcid_Transporter"/>
</dbReference>
<dbReference type="GO" id="GO:0015179">
    <property type="term" value="F:L-amino acid transmembrane transporter activity"/>
    <property type="evidence" value="ECO:0007669"/>
    <property type="project" value="TreeGrafter"/>
</dbReference>